<comment type="caution">
    <text evidence="3">The sequence shown here is derived from an EMBL/GenBank/DDBJ whole genome shotgun (WGS) entry which is preliminary data.</text>
</comment>
<feature type="domain" description="Deoxyribonuclease NucA/NucB" evidence="2">
    <location>
        <begin position="346"/>
        <end position="426"/>
    </location>
</feature>
<dbReference type="RefSeq" id="WP_251100499.1">
    <property type="nucleotide sequence ID" value="NZ_JAMQBH010000059.1"/>
</dbReference>
<keyword evidence="1" id="KW-0732">Signal</keyword>
<proteinExistence type="predicted"/>
<sequence>MLRSLPRAMQALAAACAMTAVATIPTASATAAPHQPDDSHPVEGTEFVDASSLPDTELHKLTDPVPLADYLRSRREEDPAPPSKSAKEIGTAQDADLRTECAQHAEAAKQAAGWIKSRFETCQKRPYDLVLRDINGTKTIGRLWFDVWVLGFAYDGSRRVDYTVSVEDIQVQPVGSEDATKWKIVQDFSHSINVSTSDPNPKVDGPAKTVRDETLTGWHTNPLWTLTYTSPDTGKLETGNQQRVNALVQMDLAVNSPNSKKPYSQVGAFTSSVRFDYAGRIAGKFKGTVFRQARVELQLSLSDTAITESTRHIRDAQQHPERTFPSWVGKTVPGATEPLHRLVDEDKQAANRRAAIATCENVWGDYSGTRLQCDEYPFASTKEGANAGDDRYSARLIDGDDNETGGRRLNSMYTANRMLDGDPFYVR</sequence>
<feature type="non-terminal residue" evidence="3">
    <location>
        <position position="427"/>
    </location>
</feature>
<organism evidence="3 4">
    <name type="scientific">Streptomyces griseoincarnatus</name>
    <dbReference type="NCBI Taxonomy" id="29305"/>
    <lineage>
        <taxon>Bacteria</taxon>
        <taxon>Bacillati</taxon>
        <taxon>Actinomycetota</taxon>
        <taxon>Actinomycetes</taxon>
        <taxon>Kitasatosporales</taxon>
        <taxon>Streptomycetaceae</taxon>
        <taxon>Streptomyces</taxon>
        <taxon>Streptomyces griseoincarnatus group</taxon>
    </lineage>
</organism>
<name>A0ABT0W408_STRGI</name>
<feature type="chain" id="PRO_5047371390" evidence="1">
    <location>
        <begin position="23"/>
        <end position="427"/>
    </location>
</feature>
<evidence type="ECO:0000313" key="3">
    <source>
        <dbReference type="EMBL" id="MCM2518317.1"/>
    </source>
</evidence>
<dbReference type="EMBL" id="JAMQBH010000059">
    <property type="protein sequence ID" value="MCM2518317.1"/>
    <property type="molecule type" value="Genomic_DNA"/>
</dbReference>
<gene>
    <name evidence="3" type="ORF">NC658_34705</name>
</gene>
<reference evidence="3 4" key="1">
    <citation type="submission" date="2022-06" db="EMBL/GenBank/DDBJ databases">
        <title>Whole genome sequence of Streptomyces griseoincarnatus RB7AG.</title>
        <authorList>
            <person name="Ray L."/>
            <person name="Behera S."/>
            <person name="Panda A.N."/>
        </authorList>
    </citation>
    <scope>NUCLEOTIDE SEQUENCE [LARGE SCALE GENOMIC DNA]</scope>
    <source>
        <strain evidence="3 4">RB7AG</strain>
    </source>
</reference>
<evidence type="ECO:0000259" key="2">
    <source>
        <dbReference type="Pfam" id="PF14040"/>
    </source>
</evidence>
<dbReference type="InterPro" id="IPR029476">
    <property type="entry name" value="DNase_NucA_NucB"/>
</dbReference>
<accession>A0ABT0W408</accession>
<feature type="signal peptide" evidence="1">
    <location>
        <begin position="1"/>
        <end position="22"/>
    </location>
</feature>
<protein>
    <submittedName>
        <fullName evidence="3">NucA/NucB deoxyribonuclease domain-containing protein</fullName>
    </submittedName>
</protein>
<evidence type="ECO:0000313" key="4">
    <source>
        <dbReference type="Proteomes" id="UP001523263"/>
    </source>
</evidence>
<evidence type="ECO:0000256" key="1">
    <source>
        <dbReference type="SAM" id="SignalP"/>
    </source>
</evidence>
<keyword evidence="4" id="KW-1185">Reference proteome</keyword>
<dbReference type="Proteomes" id="UP001523263">
    <property type="component" value="Unassembled WGS sequence"/>
</dbReference>
<dbReference type="Pfam" id="PF14040">
    <property type="entry name" value="DNase_NucA_NucB"/>
    <property type="match status" value="1"/>
</dbReference>